<evidence type="ECO:0000259" key="4">
    <source>
        <dbReference type="PROSITE" id="PS50970"/>
    </source>
</evidence>
<feature type="binding site" evidence="3">
    <location>
        <position position="230"/>
    </location>
    <ligand>
        <name>Zn(2+)</name>
        <dbReference type="ChEBI" id="CHEBI:29105"/>
    </ligand>
</feature>
<dbReference type="AlphaFoldDB" id="A0A543PVZ2"/>
<organism evidence="5 6">
    <name type="scientific">Humibacillus xanthopallidus</name>
    <dbReference type="NCBI Taxonomy" id="412689"/>
    <lineage>
        <taxon>Bacteria</taxon>
        <taxon>Bacillati</taxon>
        <taxon>Actinomycetota</taxon>
        <taxon>Actinomycetes</taxon>
        <taxon>Micrococcales</taxon>
        <taxon>Intrasporangiaceae</taxon>
        <taxon>Humibacillus</taxon>
    </lineage>
</organism>
<proteinExistence type="predicted"/>
<reference evidence="5 6" key="1">
    <citation type="submission" date="2019-06" db="EMBL/GenBank/DDBJ databases">
        <title>Sequencing the genomes of 1000 actinobacteria strains.</title>
        <authorList>
            <person name="Klenk H.-P."/>
        </authorList>
    </citation>
    <scope>NUCLEOTIDE SEQUENCE [LARGE SCALE GENOMIC DNA]</scope>
    <source>
        <strain evidence="5 6">DSM 21776</strain>
    </source>
</reference>
<protein>
    <submittedName>
        <fullName evidence="5">Homocysteine S-methyltransferase</fullName>
    </submittedName>
</protein>
<dbReference type="PANTHER" id="PTHR11103:SF18">
    <property type="entry name" value="SLR1189 PROTEIN"/>
    <property type="match status" value="1"/>
</dbReference>
<dbReference type="Proteomes" id="UP000320085">
    <property type="component" value="Unassembled WGS sequence"/>
</dbReference>
<keyword evidence="1 3" id="KW-0489">Methyltransferase</keyword>
<comment type="caution">
    <text evidence="5">The sequence shown here is derived from an EMBL/GenBank/DDBJ whole genome shotgun (WGS) entry which is preliminary data.</text>
</comment>
<gene>
    <name evidence="5" type="ORF">FHX52_1389</name>
</gene>
<keyword evidence="3" id="KW-0479">Metal-binding</keyword>
<dbReference type="EMBL" id="VFQF01000001">
    <property type="protein sequence ID" value="TQN48258.1"/>
    <property type="molecule type" value="Genomic_DNA"/>
</dbReference>
<dbReference type="PROSITE" id="PS50970">
    <property type="entry name" value="HCY"/>
    <property type="match status" value="1"/>
</dbReference>
<dbReference type="InterPro" id="IPR003726">
    <property type="entry name" value="HCY_dom"/>
</dbReference>
<evidence type="ECO:0000256" key="1">
    <source>
        <dbReference type="ARBA" id="ARBA00022603"/>
    </source>
</evidence>
<dbReference type="GO" id="GO:0046872">
    <property type="term" value="F:metal ion binding"/>
    <property type="evidence" value="ECO:0007669"/>
    <property type="project" value="UniProtKB-KW"/>
</dbReference>
<dbReference type="Gene3D" id="3.20.20.330">
    <property type="entry name" value="Homocysteine-binding-like domain"/>
    <property type="match status" value="1"/>
</dbReference>
<dbReference type="SUPFAM" id="SSF82282">
    <property type="entry name" value="Homocysteine S-methyltransferase"/>
    <property type="match status" value="1"/>
</dbReference>
<name>A0A543PVZ2_9MICO</name>
<dbReference type="PANTHER" id="PTHR11103">
    <property type="entry name" value="SLR1189 PROTEIN"/>
    <property type="match status" value="1"/>
</dbReference>
<keyword evidence="3" id="KW-0862">Zinc</keyword>
<feature type="domain" description="Hcy-binding" evidence="4">
    <location>
        <begin position="9"/>
        <end position="324"/>
    </location>
</feature>
<accession>A0A543PVZ2</accession>
<dbReference type="GO" id="GO:0008168">
    <property type="term" value="F:methyltransferase activity"/>
    <property type="evidence" value="ECO:0007669"/>
    <property type="project" value="UniProtKB-UniRule"/>
</dbReference>
<dbReference type="Pfam" id="PF02574">
    <property type="entry name" value="S-methyl_trans"/>
    <property type="match status" value="1"/>
</dbReference>
<comment type="cofactor">
    <cofactor evidence="3">
        <name>Zn(2+)</name>
        <dbReference type="ChEBI" id="CHEBI:29105"/>
    </cofactor>
</comment>
<evidence type="ECO:0000313" key="5">
    <source>
        <dbReference type="EMBL" id="TQN48258.1"/>
    </source>
</evidence>
<dbReference type="GO" id="GO:0032259">
    <property type="term" value="P:methylation"/>
    <property type="evidence" value="ECO:0007669"/>
    <property type="project" value="UniProtKB-KW"/>
</dbReference>
<evidence type="ECO:0000256" key="3">
    <source>
        <dbReference type="PROSITE-ProRule" id="PRU00333"/>
    </source>
</evidence>
<feature type="binding site" evidence="3">
    <location>
        <position position="311"/>
    </location>
    <ligand>
        <name>Zn(2+)</name>
        <dbReference type="ChEBI" id="CHEBI:29105"/>
    </ligand>
</feature>
<feature type="binding site" evidence="3">
    <location>
        <position position="310"/>
    </location>
    <ligand>
        <name>Zn(2+)</name>
        <dbReference type="ChEBI" id="CHEBI:29105"/>
    </ligand>
</feature>
<dbReference type="RefSeq" id="WP_246069648.1">
    <property type="nucleotide sequence ID" value="NZ_BAAAQC010000008.1"/>
</dbReference>
<keyword evidence="2 3" id="KW-0808">Transferase</keyword>
<evidence type="ECO:0000313" key="6">
    <source>
        <dbReference type="Proteomes" id="UP000320085"/>
    </source>
</evidence>
<sequence>MSFDKPVPGSVGLPQLSGRPMVTDGGLETDLIFNHGLDLPDFAAFPLLDDEAGRLLLTGYYDDYAAIAARAGAGLLLESPTWRANPDWGSRLGRSADDLTRVNVASITFLQELRDRYAAELEDVVISGVVGPRGDGYRSDGATDPDEAARYHRRQVTAFAESGADVVTALTLTDPGEAIGIVRASRDAGLPVAISFTTEVDGRLPDGTPLSTAVTVVDAAASPDYYLVNCAHPQHVLAALAPDASGASDALGAGIGWGSRILGMRYNASTRSHAELDEADDLDAGDLAVLAGGHAEVLDQIGPLTVIGGCCGTDASHVAALWGV</sequence>
<evidence type="ECO:0000256" key="2">
    <source>
        <dbReference type="ARBA" id="ARBA00022679"/>
    </source>
</evidence>
<dbReference type="InterPro" id="IPR036589">
    <property type="entry name" value="HCY_dom_sf"/>
</dbReference>